<dbReference type="Gene3D" id="3.90.550.10">
    <property type="entry name" value="Spore Coat Polysaccharide Biosynthesis Protein SpsA, Chain A"/>
    <property type="match status" value="1"/>
</dbReference>
<dbReference type="Gene3D" id="3.90.1150.10">
    <property type="entry name" value="Aspartate Aminotransferase, domain 1"/>
    <property type="match status" value="1"/>
</dbReference>
<proteinExistence type="inferred from homology"/>
<feature type="domain" description="Nucleotidyl transferase" evidence="5">
    <location>
        <begin position="6"/>
        <end position="121"/>
    </location>
</feature>
<dbReference type="PROSITE" id="PS00105">
    <property type="entry name" value="AA_TRANSFER_CLASS_1"/>
    <property type="match status" value="1"/>
</dbReference>
<dbReference type="CDD" id="cd00609">
    <property type="entry name" value="AAT_like"/>
    <property type="match status" value="1"/>
</dbReference>
<dbReference type="InterPro" id="IPR015422">
    <property type="entry name" value="PyrdxlP-dep_Trfase_small"/>
</dbReference>
<dbReference type="SUPFAM" id="SSF53448">
    <property type="entry name" value="Nucleotide-diphospho-sugar transferases"/>
    <property type="match status" value="1"/>
</dbReference>
<dbReference type="PANTHER" id="PTHR42885:SF1">
    <property type="entry name" value="THREONINE-PHOSPHATE DECARBOXYLASE"/>
    <property type="match status" value="1"/>
</dbReference>
<comment type="cofactor">
    <cofactor evidence="1 3">
        <name>pyridoxal 5'-phosphate</name>
        <dbReference type="ChEBI" id="CHEBI:597326"/>
    </cofactor>
</comment>
<dbReference type="CDD" id="cd02523">
    <property type="entry name" value="PC_cytidylyltransferase"/>
    <property type="match status" value="1"/>
</dbReference>
<evidence type="ECO:0000259" key="4">
    <source>
        <dbReference type="Pfam" id="PF00155"/>
    </source>
</evidence>
<dbReference type="PATRIC" id="fig|1393736.3.peg.3292"/>
<protein>
    <recommendedName>
        <fullName evidence="3">Aminotransferase</fullName>
        <ecNumber evidence="3">2.6.1.-</ecNumber>
    </recommendedName>
</protein>
<evidence type="ECO:0000256" key="1">
    <source>
        <dbReference type="ARBA" id="ARBA00001933"/>
    </source>
</evidence>
<dbReference type="GO" id="GO:0008483">
    <property type="term" value="F:transaminase activity"/>
    <property type="evidence" value="ECO:0007669"/>
    <property type="project" value="UniProtKB-KW"/>
</dbReference>
<dbReference type="Proteomes" id="UP000023464">
    <property type="component" value="Unassembled WGS sequence"/>
</dbReference>
<keyword evidence="3 6" id="KW-0032">Aminotransferase</keyword>
<evidence type="ECO:0000313" key="6">
    <source>
        <dbReference type="EMBL" id="EYU14292.1"/>
    </source>
</evidence>
<organism evidence="6 7">
    <name type="scientific">Photorhabdus aegyptia</name>
    <dbReference type="NCBI Taxonomy" id="2805098"/>
    <lineage>
        <taxon>Bacteria</taxon>
        <taxon>Pseudomonadati</taxon>
        <taxon>Pseudomonadota</taxon>
        <taxon>Gammaproteobacteria</taxon>
        <taxon>Enterobacterales</taxon>
        <taxon>Morganellaceae</taxon>
        <taxon>Photorhabdus</taxon>
    </lineage>
</organism>
<dbReference type="Pfam" id="PF00483">
    <property type="entry name" value="NTP_transferase"/>
    <property type="match status" value="1"/>
</dbReference>
<dbReference type="InterPro" id="IPR029044">
    <property type="entry name" value="Nucleotide-diphossugar_trans"/>
</dbReference>
<evidence type="ECO:0000256" key="3">
    <source>
        <dbReference type="RuleBase" id="RU000481"/>
    </source>
</evidence>
<dbReference type="PANTHER" id="PTHR42885">
    <property type="entry name" value="HISTIDINOL-PHOSPHATE AMINOTRANSFERASE-RELATED"/>
    <property type="match status" value="1"/>
</dbReference>
<dbReference type="GO" id="GO:0030170">
    <property type="term" value="F:pyridoxal phosphate binding"/>
    <property type="evidence" value="ECO:0007669"/>
    <property type="project" value="InterPro"/>
</dbReference>
<reference evidence="6 7" key="1">
    <citation type="submission" date="2014-03" db="EMBL/GenBank/DDBJ databases">
        <title>Draft Genome of Photorhabdus luminescens BA1, an Egyptian Isolate.</title>
        <authorList>
            <person name="Ghazal S."/>
            <person name="Hurst S.G.IV."/>
            <person name="Morris K."/>
            <person name="Thomas K."/>
            <person name="Tisa L.S."/>
        </authorList>
    </citation>
    <scope>NUCLEOTIDE SEQUENCE [LARGE SCALE GENOMIC DNA]</scope>
    <source>
        <strain evidence="6 7">BA1</strain>
    </source>
</reference>
<dbReference type="Pfam" id="PF00155">
    <property type="entry name" value="Aminotran_1_2"/>
    <property type="match status" value="1"/>
</dbReference>
<gene>
    <name evidence="6" type="ORF">BA1DRAFT_03220</name>
</gene>
<name>A0A022PDP6_9GAMM</name>
<evidence type="ECO:0000313" key="7">
    <source>
        <dbReference type="Proteomes" id="UP000023464"/>
    </source>
</evidence>
<dbReference type="InterPro" id="IPR015421">
    <property type="entry name" value="PyrdxlP-dep_Trfase_major"/>
</dbReference>
<dbReference type="AlphaFoldDB" id="A0A022PDP6"/>
<keyword evidence="3 6" id="KW-0808">Transferase</keyword>
<dbReference type="Gene3D" id="3.40.640.10">
    <property type="entry name" value="Type I PLP-dependent aspartate aminotransferase-like (Major domain)"/>
    <property type="match status" value="1"/>
</dbReference>
<dbReference type="SUPFAM" id="SSF53383">
    <property type="entry name" value="PLP-dependent transferases"/>
    <property type="match status" value="1"/>
</dbReference>
<dbReference type="EC" id="2.6.1.-" evidence="3"/>
<comment type="caution">
    <text evidence="6">The sequence shown here is derived from an EMBL/GenBank/DDBJ whole genome shotgun (WGS) entry which is preliminary data.</text>
</comment>
<dbReference type="InterPro" id="IPR005835">
    <property type="entry name" value="NTP_transferase_dom"/>
</dbReference>
<dbReference type="GO" id="GO:0016779">
    <property type="term" value="F:nucleotidyltransferase activity"/>
    <property type="evidence" value="ECO:0007669"/>
    <property type="project" value="UniProtKB-ARBA"/>
</dbReference>
<comment type="similarity">
    <text evidence="3">Belongs to the class-I pyridoxal-phosphate-dependent aminotransferase family.</text>
</comment>
<dbReference type="EMBL" id="JFGV01000052">
    <property type="protein sequence ID" value="EYU14292.1"/>
    <property type="molecule type" value="Genomic_DNA"/>
</dbReference>
<dbReference type="InterPro" id="IPR004839">
    <property type="entry name" value="Aminotransferase_I/II_large"/>
</dbReference>
<evidence type="ECO:0000259" key="5">
    <source>
        <dbReference type="Pfam" id="PF00483"/>
    </source>
</evidence>
<evidence type="ECO:0000256" key="2">
    <source>
        <dbReference type="ARBA" id="ARBA00022898"/>
    </source>
</evidence>
<dbReference type="InterPro" id="IPR015424">
    <property type="entry name" value="PyrdxlP-dep_Trfase"/>
</dbReference>
<keyword evidence="2" id="KW-0663">Pyridoxal phosphate</keyword>
<keyword evidence="7" id="KW-1185">Reference proteome</keyword>
<accession>A0A022PDP6</accession>
<sequence>MHMKTAIILCAGRGSRLSTRTSNKPKPLVETNQISFIDNALRNIEAVGIKKVIIVVGYKSDVLMSHIEQGAYNLHIEFVNSEKWESTNNIYSLYLARNWIKQDTLILEGDIFFTKKCLETVMLKAGDLNVLVSPLSGNMEGTYAKIDKDNIIALSSTKDSHYQVEEGQYKTVNIYNICTANFAEYVTKELESYVNSGSTGLYYEDIFKQSLLNNMAEFKASIVDHSQWYEVDNTYDLTICDFISSNNKLDLIQNRHGGYWRYPIIDFGLIYNFNFPPKKLKDEIKNNFDEIFLNYPGGNRLVEHALSEFIGIERTQLCISNGAAEIIKRLPDVYTGKVLVTVPSFNEYANCFGKDRTIFSYSKESRDFEIDIDELLTLAKEEKPNVVVIESPNNPTGKLTPIDSLLYLAGELLALNIDLIIDESFLDFSKMRDDTMLKHLDNYKNLSVIRSMSKTFGIGGIRIGYIATANQELLGKIRAVLPIWNINGFAEEFLLRLPQYRESYKLSCEQVIIDTLKLQQELNSIEGITAYETDSNFVYCKLHVSDAKTISQLLLDIHGLYVKECSGKGNIDSDRYLRISCRTPSDNEILIRSLRMVMQGLINISDISVVKEINEVCE</sequence>
<dbReference type="InterPro" id="IPR004838">
    <property type="entry name" value="NHTrfase_class1_PyrdxlP-BS"/>
</dbReference>
<feature type="domain" description="Aminotransferase class I/classII large" evidence="4">
    <location>
        <begin position="297"/>
        <end position="594"/>
    </location>
</feature>